<dbReference type="PROSITE" id="PS51046">
    <property type="entry name" value="GON"/>
    <property type="match status" value="1"/>
</dbReference>
<dbReference type="InterPro" id="IPR036383">
    <property type="entry name" value="TSP1_rpt_sf"/>
</dbReference>
<dbReference type="InterPro" id="IPR012314">
    <property type="entry name" value="Pept_M12B_GON-ADAMTSs"/>
</dbReference>
<dbReference type="SUPFAM" id="SSF82895">
    <property type="entry name" value="TSP-1 type 1 repeat"/>
    <property type="match status" value="4"/>
</dbReference>
<dbReference type="Proteomes" id="UP000230750">
    <property type="component" value="Unassembled WGS sequence"/>
</dbReference>
<keyword evidence="5" id="KW-0677">Repeat</keyword>
<dbReference type="Pfam" id="PF19030">
    <property type="entry name" value="TSP1_ADAMTS"/>
    <property type="match status" value="4"/>
</dbReference>
<dbReference type="Gene3D" id="2.20.100.10">
    <property type="entry name" value="Thrombospondin type-1 (TSP1) repeat"/>
    <property type="match status" value="3"/>
</dbReference>
<dbReference type="InterPro" id="IPR050439">
    <property type="entry name" value="ADAMTS_ADAMTS-like"/>
</dbReference>
<dbReference type="GO" id="GO:0006508">
    <property type="term" value="P:proteolysis"/>
    <property type="evidence" value="ECO:0007669"/>
    <property type="project" value="TreeGrafter"/>
</dbReference>
<dbReference type="GO" id="GO:0005576">
    <property type="term" value="C:extracellular region"/>
    <property type="evidence" value="ECO:0007669"/>
    <property type="project" value="UniProtKB-SubCell"/>
</dbReference>
<dbReference type="FunFam" id="2.20.100.10:FF:000005">
    <property type="entry name" value="ADAM metallopeptidase with thrombospondin type 1 motif 9"/>
    <property type="match status" value="1"/>
</dbReference>
<keyword evidence="2" id="KW-0964">Secreted</keyword>
<evidence type="ECO:0000256" key="5">
    <source>
        <dbReference type="ARBA" id="ARBA00022737"/>
    </source>
</evidence>
<comment type="subcellular location">
    <subcellularLocation>
        <location evidence="1">Secreted</location>
    </subcellularLocation>
</comment>
<keyword evidence="7" id="KW-0401">Integrin</keyword>
<feature type="domain" description="GON" evidence="6">
    <location>
        <begin position="242"/>
        <end position="442"/>
    </location>
</feature>
<dbReference type="GO" id="GO:0008270">
    <property type="term" value="F:zinc ion binding"/>
    <property type="evidence" value="ECO:0007669"/>
    <property type="project" value="InterPro"/>
</dbReference>
<dbReference type="PROSITE" id="PS50092">
    <property type="entry name" value="TSP1"/>
    <property type="match status" value="3"/>
</dbReference>
<gene>
    <name evidence="7" type="ORF">BSL78_20741</name>
</gene>
<keyword evidence="4" id="KW-0732">Signal</keyword>
<dbReference type="STRING" id="307972.A0A2G8K383"/>
<protein>
    <submittedName>
        <fullName evidence="7">Putative A disintegrin and metalloproteinase with thrombospondin motifs 9</fullName>
    </submittedName>
</protein>
<sequence>CSVLCGLGVKNRSVTCLDEYHDVMPDSECPEPKPKAVRKCARAPCAKWVAGSWSQCSVTCGKGQMFRPVLCVGDGQIMEDGVCRVRRSNKPPSVKRCTVGECPRFKWYKDEWGECSQTCGGGERFRDILCQDRDNNEFIEESYCSNRRKPHASMGCNKDPCHLQRARWNSGQWSECSKHVTLGYKSGRLYVRLSARKCSATCGLGTQIRQVECQDRYGSRTSEDSCRVPAIKQYNRDCTLRPQSSCKDLQHLGNISEDGEYRLLIKGQFINIFCHQMSSTNPQEFLTLPQDIENFSEIYSKRLLAPLQCPYKGRRNDSCACTNAGHQEAGLTTFSKVRLNITTLEIITTDSTFARVRNGVFVPFATAGDCYSAEDCPQGNFRINLRDTGFTISSEAEWTTQGYAVSKTIDTSESNQLIRGHCGGYCGVCLPSRLKGRVLPLDVL</sequence>
<proteinExistence type="predicted"/>
<evidence type="ECO:0000256" key="2">
    <source>
        <dbReference type="ARBA" id="ARBA00022525"/>
    </source>
</evidence>
<accession>A0A2G8K383</accession>
<dbReference type="Pfam" id="PF08685">
    <property type="entry name" value="GON"/>
    <property type="match status" value="1"/>
</dbReference>
<dbReference type="AlphaFoldDB" id="A0A2G8K383"/>
<comment type="caution">
    <text evidence="7">The sequence shown here is derived from an EMBL/GenBank/DDBJ whole genome shotgun (WGS) entry which is preliminary data.</text>
</comment>
<dbReference type="EMBL" id="MRZV01000937">
    <property type="protein sequence ID" value="PIK42415.1"/>
    <property type="molecule type" value="Genomic_DNA"/>
</dbReference>
<name>A0A2G8K383_STIJA</name>
<organism evidence="7 8">
    <name type="scientific">Stichopus japonicus</name>
    <name type="common">Sea cucumber</name>
    <dbReference type="NCBI Taxonomy" id="307972"/>
    <lineage>
        <taxon>Eukaryota</taxon>
        <taxon>Metazoa</taxon>
        <taxon>Echinodermata</taxon>
        <taxon>Eleutherozoa</taxon>
        <taxon>Echinozoa</taxon>
        <taxon>Holothuroidea</taxon>
        <taxon>Aspidochirotacea</taxon>
        <taxon>Aspidochirotida</taxon>
        <taxon>Stichopodidae</taxon>
        <taxon>Apostichopus</taxon>
    </lineage>
</organism>
<feature type="non-terminal residue" evidence="7">
    <location>
        <position position="1"/>
    </location>
</feature>
<evidence type="ECO:0000259" key="6">
    <source>
        <dbReference type="PROSITE" id="PS51046"/>
    </source>
</evidence>
<reference evidence="7 8" key="1">
    <citation type="journal article" date="2017" name="PLoS Biol.">
        <title>The sea cucumber genome provides insights into morphological evolution and visceral regeneration.</title>
        <authorList>
            <person name="Zhang X."/>
            <person name="Sun L."/>
            <person name="Yuan J."/>
            <person name="Sun Y."/>
            <person name="Gao Y."/>
            <person name="Zhang L."/>
            <person name="Li S."/>
            <person name="Dai H."/>
            <person name="Hamel J.F."/>
            <person name="Liu C."/>
            <person name="Yu Y."/>
            <person name="Liu S."/>
            <person name="Lin W."/>
            <person name="Guo K."/>
            <person name="Jin S."/>
            <person name="Xu P."/>
            <person name="Storey K.B."/>
            <person name="Huan P."/>
            <person name="Zhang T."/>
            <person name="Zhou Y."/>
            <person name="Zhang J."/>
            <person name="Lin C."/>
            <person name="Li X."/>
            <person name="Xing L."/>
            <person name="Huo D."/>
            <person name="Sun M."/>
            <person name="Wang L."/>
            <person name="Mercier A."/>
            <person name="Li F."/>
            <person name="Yang H."/>
            <person name="Xiang J."/>
        </authorList>
    </citation>
    <scope>NUCLEOTIDE SEQUENCE [LARGE SCALE GENOMIC DNA]</scope>
    <source>
        <strain evidence="7">Shaxun</strain>
        <tissue evidence="7">Muscle</tissue>
    </source>
</reference>
<dbReference type="PANTHER" id="PTHR13723">
    <property type="entry name" value="ADAMTS A DISINTEGRIN AND METALLOPROTEASE WITH THROMBOSPONDIN MOTIFS PROTEASE"/>
    <property type="match status" value="1"/>
</dbReference>
<keyword evidence="3" id="KW-0479">Metal-binding</keyword>
<dbReference type="InterPro" id="IPR000884">
    <property type="entry name" value="TSP1_rpt"/>
</dbReference>
<evidence type="ECO:0000313" key="7">
    <source>
        <dbReference type="EMBL" id="PIK42415.1"/>
    </source>
</evidence>
<dbReference type="GO" id="GO:0004222">
    <property type="term" value="F:metalloendopeptidase activity"/>
    <property type="evidence" value="ECO:0007669"/>
    <property type="project" value="InterPro"/>
</dbReference>
<dbReference type="PANTHER" id="PTHR13723:SF305">
    <property type="entry name" value="PROTEIN MADD-4"/>
    <property type="match status" value="1"/>
</dbReference>
<evidence type="ECO:0000256" key="1">
    <source>
        <dbReference type="ARBA" id="ARBA00004613"/>
    </source>
</evidence>
<dbReference type="GO" id="GO:0030198">
    <property type="term" value="P:extracellular matrix organization"/>
    <property type="evidence" value="ECO:0007669"/>
    <property type="project" value="TreeGrafter"/>
</dbReference>
<evidence type="ECO:0000256" key="4">
    <source>
        <dbReference type="ARBA" id="ARBA00022729"/>
    </source>
</evidence>
<dbReference type="OrthoDB" id="5948003at2759"/>
<dbReference type="GO" id="GO:0031012">
    <property type="term" value="C:extracellular matrix"/>
    <property type="evidence" value="ECO:0007669"/>
    <property type="project" value="TreeGrafter"/>
</dbReference>
<dbReference type="SMART" id="SM00209">
    <property type="entry name" value="TSP1"/>
    <property type="match status" value="3"/>
</dbReference>
<dbReference type="GO" id="GO:0007229">
    <property type="term" value="P:integrin-mediated signaling pathway"/>
    <property type="evidence" value="ECO:0007669"/>
    <property type="project" value="UniProtKB-KW"/>
</dbReference>
<evidence type="ECO:0000313" key="8">
    <source>
        <dbReference type="Proteomes" id="UP000230750"/>
    </source>
</evidence>
<keyword evidence="8" id="KW-1185">Reference proteome</keyword>
<evidence type="ECO:0000256" key="3">
    <source>
        <dbReference type="ARBA" id="ARBA00022723"/>
    </source>
</evidence>